<dbReference type="InterPro" id="IPR052895">
    <property type="entry name" value="HetReg/Transcr_Mod"/>
</dbReference>
<gene>
    <name evidence="2" type="ORF">CC84DRAFT_271628</name>
</gene>
<dbReference type="EMBL" id="KV441558">
    <property type="protein sequence ID" value="OAG00908.1"/>
    <property type="molecule type" value="Genomic_DNA"/>
</dbReference>
<feature type="domain" description="Heterokaryon incompatibility" evidence="1">
    <location>
        <begin position="77"/>
        <end position="205"/>
    </location>
</feature>
<proteinExistence type="predicted"/>
<dbReference type="RefSeq" id="XP_018031273.1">
    <property type="nucleotide sequence ID" value="XM_018185688.1"/>
</dbReference>
<dbReference type="STRING" id="1460663.A0A177C272"/>
<evidence type="ECO:0000313" key="3">
    <source>
        <dbReference type="Proteomes" id="UP000077069"/>
    </source>
</evidence>
<keyword evidence="3" id="KW-1185">Reference proteome</keyword>
<protein>
    <submittedName>
        <fullName evidence="2">HET-domain-containing protein</fullName>
    </submittedName>
</protein>
<dbReference type="Proteomes" id="UP000077069">
    <property type="component" value="Unassembled WGS sequence"/>
</dbReference>
<dbReference type="GeneID" id="28769174"/>
<dbReference type="PANTHER" id="PTHR24148:SF64">
    <property type="entry name" value="HETEROKARYON INCOMPATIBILITY DOMAIN-CONTAINING PROTEIN"/>
    <property type="match status" value="1"/>
</dbReference>
<dbReference type="Pfam" id="PF06985">
    <property type="entry name" value="HET"/>
    <property type="match status" value="1"/>
</dbReference>
<name>A0A177C272_9PLEO</name>
<reference evidence="2 3" key="1">
    <citation type="submission" date="2016-05" db="EMBL/GenBank/DDBJ databases">
        <title>Comparative analysis of secretome profiles of manganese(II)-oxidizing ascomycete fungi.</title>
        <authorList>
            <consortium name="DOE Joint Genome Institute"/>
            <person name="Zeiner C.A."/>
            <person name="Purvine S.O."/>
            <person name="Zink E.M."/>
            <person name="Wu S."/>
            <person name="Pasa-Tolic L."/>
            <person name="Chaput D.L."/>
            <person name="Haridas S."/>
            <person name="Grigoriev I.V."/>
            <person name="Santelli C.M."/>
            <person name="Hansel C.M."/>
        </authorList>
    </citation>
    <scope>NUCLEOTIDE SEQUENCE [LARGE SCALE GENOMIC DNA]</scope>
    <source>
        <strain evidence="2 3">AP3s5-JAC2a</strain>
    </source>
</reference>
<dbReference type="Pfam" id="PF26639">
    <property type="entry name" value="Het-6_barrel"/>
    <property type="match status" value="1"/>
</dbReference>
<dbReference type="OrthoDB" id="2157530at2759"/>
<organism evidence="2 3">
    <name type="scientific">Paraphaeosphaeria sporulosa</name>
    <dbReference type="NCBI Taxonomy" id="1460663"/>
    <lineage>
        <taxon>Eukaryota</taxon>
        <taxon>Fungi</taxon>
        <taxon>Dikarya</taxon>
        <taxon>Ascomycota</taxon>
        <taxon>Pezizomycotina</taxon>
        <taxon>Dothideomycetes</taxon>
        <taxon>Pleosporomycetidae</taxon>
        <taxon>Pleosporales</taxon>
        <taxon>Massarineae</taxon>
        <taxon>Didymosphaeriaceae</taxon>
        <taxon>Paraphaeosphaeria</taxon>
    </lineage>
</organism>
<evidence type="ECO:0000313" key="2">
    <source>
        <dbReference type="EMBL" id="OAG00908.1"/>
    </source>
</evidence>
<evidence type="ECO:0000259" key="1">
    <source>
        <dbReference type="Pfam" id="PF06985"/>
    </source>
</evidence>
<dbReference type="InParanoid" id="A0A177C272"/>
<dbReference type="PANTHER" id="PTHR24148">
    <property type="entry name" value="ANKYRIN REPEAT DOMAIN-CONTAINING PROTEIN 39 HOMOLOG-RELATED"/>
    <property type="match status" value="1"/>
</dbReference>
<dbReference type="InterPro" id="IPR010730">
    <property type="entry name" value="HET"/>
</dbReference>
<accession>A0A177C272</accession>
<dbReference type="AlphaFoldDB" id="A0A177C272"/>
<sequence>MSSPYYIPALNAALSYLRKPPLETMPNTQGNLLPYEYEMLNPGYFRLISLQPGHVDEPLVASVSHAPLLAEPPTPYYEALSYTWGGLEFENILRIQGKGILRIGRTLHDALRRLRYPDRSRSLWADAVCINQQDNSEKNHQVALMTQIYNRADKVLVHLGEEDETSDLAMECIEDFERTVSDEDARIVGKLLERPWFSRIWVVQEVARARVAVVICGTYCVAWDCFARWPFRAISRTATWTRQRVAIERGTTSEIPGILNYASGYTPSTGSDSLLQILHENRSALATNPLDKVFGILGLMADITPYEHIIDYSEQTHKVYTAIACQILSDTQSLRLLSAAGLVEGPGSSYGIEQLPSWVPDWSYTKPDVTFGLGKTFMEPFNAGGRSFTLHEGRGKLRVEGIKTAVITKIGNIDTSNRAEERLSEMVESWQELFRDTESSYSRPMVSSSGLNMEVFCETITACPPKTVFTTSYSTYGPKWRLQVSGLKPQVQRRILRVTYNRNFFIARKTNSAFEEHFVMGIGPAALREGDIVAVLLGGPVPYVLRASPDDHATYQLVGECYVHGIMSGEALHHVREDVEAKGCMLPPTSVSRCSGPLETFDLV</sequence>